<evidence type="ECO:0000313" key="1">
    <source>
        <dbReference type="EMBL" id="MCA9754285.1"/>
    </source>
</evidence>
<evidence type="ECO:0000313" key="2">
    <source>
        <dbReference type="Proteomes" id="UP000739538"/>
    </source>
</evidence>
<reference evidence="1" key="2">
    <citation type="journal article" date="2021" name="Microbiome">
        <title>Successional dynamics and alternative stable states in a saline activated sludge microbial community over 9 years.</title>
        <authorList>
            <person name="Wang Y."/>
            <person name="Ye J."/>
            <person name="Ju F."/>
            <person name="Liu L."/>
            <person name="Boyd J.A."/>
            <person name="Deng Y."/>
            <person name="Parks D.H."/>
            <person name="Jiang X."/>
            <person name="Yin X."/>
            <person name="Woodcroft B.J."/>
            <person name="Tyson G.W."/>
            <person name="Hugenholtz P."/>
            <person name="Polz M.F."/>
            <person name="Zhang T."/>
        </authorList>
    </citation>
    <scope>NUCLEOTIDE SEQUENCE</scope>
    <source>
        <strain evidence="1">HKST-UBA02</strain>
    </source>
</reference>
<dbReference type="Proteomes" id="UP000739538">
    <property type="component" value="Unassembled WGS sequence"/>
</dbReference>
<reference evidence="1" key="1">
    <citation type="submission" date="2020-04" db="EMBL/GenBank/DDBJ databases">
        <authorList>
            <person name="Zhang T."/>
        </authorList>
    </citation>
    <scope>NUCLEOTIDE SEQUENCE</scope>
    <source>
        <strain evidence="1">HKST-UBA02</strain>
    </source>
</reference>
<gene>
    <name evidence="1" type="ORF">KDA27_00675</name>
</gene>
<accession>A0A956N7Q2</accession>
<sequence length="347" mass="38075">MNQPRAWILGGFLLTALLLIGAFPARAQTRLELRQAIQTTQLVIDEADKVIEDNKCDRGGLLLTRARELQEAARGIDSVGDRDQIRGALARTLQARSLAREAMQACQVEIQAVDQVRALLESTRDLANQAQARLQTQSSADGQRLLRAGLAQLEKAETAYRQDEIQLAVSHLSVARKLIERASSLSPAADVASEPDRVAVELERTEETLAELRSAVLQARRLAIFEQAVDTQGRARVALQEGRPAQALEFTLAARRLATDLLRDTAQGGDAPRVQRAIEIVEASLERLEPTLMESEDPIVLNLLEQARDALERAREQMDDGRFAGAARSARLAGNSLRKAAETVGMR</sequence>
<protein>
    <submittedName>
        <fullName evidence="1">Uncharacterized protein</fullName>
    </submittedName>
</protein>
<name>A0A956N7Q2_UNCEI</name>
<comment type="caution">
    <text evidence="1">The sequence shown here is derived from an EMBL/GenBank/DDBJ whole genome shotgun (WGS) entry which is preliminary data.</text>
</comment>
<organism evidence="1 2">
    <name type="scientific">Eiseniibacteriota bacterium</name>
    <dbReference type="NCBI Taxonomy" id="2212470"/>
    <lineage>
        <taxon>Bacteria</taxon>
        <taxon>Candidatus Eiseniibacteriota</taxon>
    </lineage>
</organism>
<dbReference type="EMBL" id="JAGQHS010000002">
    <property type="protein sequence ID" value="MCA9754285.1"/>
    <property type="molecule type" value="Genomic_DNA"/>
</dbReference>
<dbReference type="AlphaFoldDB" id="A0A956N7Q2"/>
<proteinExistence type="predicted"/>